<organism evidence="1 2">
    <name type="scientific">Terrimonas rubra</name>
    <dbReference type="NCBI Taxonomy" id="1035890"/>
    <lineage>
        <taxon>Bacteria</taxon>
        <taxon>Pseudomonadati</taxon>
        <taxon>Bacteroidota</taxon>
        <taxon>Chitinophagia</taxon>
        <taxon>Chitinophagales</taxon>
        <taxon>Chitinophagaceae</taxon>
        <taxon>Terrimonas</taxon>
    </lineage>
</organism>
<protein>
    <submittedName>
        <fullName evidence="1">DUF5074 domain-containing protein</fullName>
    </submittedName>
</protein>
<dbReference type="InterPro" id="IPR011044">
    <property type="entry name" value="Quino_amine_DH_bsu"/>
</dbReference>
<dbReference type="RefSeq" id="WP_386100079.1">
    <property type="nucleotide sequence ID" value="NZ_JBHUOZ010000003.1"/>
</dbReference>
<sequence>MKFLQQTKQWACLGILAITLYSCSRDSDGITGPEPPVPARPYDNGFFIIGEGSYGKSAGTVNFYAYGADTVATRVYEKENPGKVTSNAAMTSTLQFAGIINGKLYLLSKINGPIVKVDAGTLKEEARYTQEASNWRSIVHVSGNTGLVSANDGVYYIDLTTLQVQSKLQTVSAVNSGDMIKTDNYIFVLQSNGVKIINVSSNNSFVKSFTNINRGLTTTPNGKVWGAVGTRLVAIDSKLDTAGVTIPVAVSSWGLDAPTILTASTKENAVFYHSGTKIYKYIDGNPGSLDQPFITINESPFMVYGAIRYDKNKDYLIVNGIKGYGNASTINYLLIYNASNGSLVKKIVYGGDETNLDFQKIYFPTLSVFH</sequence>
<dbReference type="InterPro" id="IPR031815">
    <property type="entry name" value="DUF5074"/>
</dbReference>
<dbReference type="SUPFAM" id="SSF50969">
    <property type="entry name" value="YVTN repeat-like/Quinoprotein amine dehydrogenase"/>
    <property type="match status" value="1"/>
</dbReference>
<proteinExistence type="predicted"/>
<dbReference type="EMBL" id="JBHUOZ010000003">
    <property type="protein sequence ID" value="MFD2920875.1"/>
    <property type="molecule type" value="Genomic_DNA"/>
</dbReference>
<comment type="caution">
    <text evidence="1">The sequence shown here is derived from an EMBL/GenBank/DDBJ whole genome shotgun (WGS) entry which is preliminary data.</text>
</comment>
<dbReference type="Proteomes" id="UP001597511">
    <property type="component" value="Unassembled WGS sequence"/>
</dbReference>
<gene>
    <name evidence="1" type="ORF">ACFS6H_14220</name>
</gene>
<dbReference type="Pfam" id="PF16819">
    <property type="entry name" value="DUF5074"/>
    <property type="match status" value="1"/>
</dbReference>
<dbReference type="InterPro" id="IPR015943">
    <property type="entry name" value="WD40/YVTN_repeat-like_dom_sf"/>
</dbReference>
<accession>A0ABW6A8Q8</accession>
<evidence type="ECO:0000313" key="1">
    <source>
        <dbReference type="EMBL" id="MFD2920875.1"/>
    </source>
</evidence>
<reference evidence="2" key="1">
    <citation type="journal article" date="2019" name="Int. J. Syst. Evol. Microbiol.">
        <title>The Global Catalogue of Microorganisms (GCM) 10K type strain sequencing project: providing services to taxonomists for standard genome sequencing and annotation.</title>
        <authorList>
            <consortium name="The Broad Institute Genomics Platform"/>
            <consortium name="The Broad Institute Genome Sequencing Center for Infectious Disease"/>
            <person name="Wu L."/>
            <person name="Ma J."/>
        </authorList>
    </citation>
    <scope>NUCLEOTIDE SEQUENCE [LARGE SCALE GENOMIC DNA]</scope>
    <source>
        <strain evidence="2">KCTC 23299</strain>
    </source>
</reference>
<evidence type="ECO:0000313" key="2">
    <source>
        <dbReference type="Proteomes" id="UP001597511"/>
    </source>
</evidence>
<dbReference type="Gene3D" id="2.130.10.10">
    <property type="entry name" value="YVTN repeat-like/Quinoprotein amine dehydrogenase"/>
    <property type="match status" value="1"/>
</dbReference>
<keyword evidence="2" id="KW-1185">Reference proteome</keyword>
<name>A0ABW6A8Q8_9BACT</name>
<dbReference type="PROSITE" id="PS51257">
    <property type="entry name" value="PROKAR_LIPOPROTEIN"/>
    <property type="match status" value="1"/>
</dbReference>